<dbReference type="PRINTS" id="PR00455">
    <property type="entry name" value="HTHTETR"/>
</dbReference>
<dbReference type="InterPro" id="IPR009057">
    <property type="entry name" value="Homeodomain-like_sf"/>
</dbReference>
<reference evidence="5" key="1">
    <citation type="submission" date="2022-07" db="EMBL/GenBank/DDBJ databases">
        <authorList>
            <person name="Li W.-J."/>
            <person name="Deng Q.-Q."/>
        </authorList>
    </citation>
    <scope>NUCLEOTIDE SEQUENCE</scope>
    <source>
        <strain evidence="5">SYSU M60031</strain>
    </source>
</reference>
<keyword evidence="6" id="KW-1185">Reference proteome</keyword>
<feature type="DNA-binding region" description="H-T-H motif" evidence="3">
    <location>
        <begin position="32"/>
        <end position="51"/>
    </location>
</feature>
<evidence type="ECO:0000313" key="5">
    <source>
        <dbReference type="EMBL" id="MCP8969746.1"/>
    </source>
</evidence>
<gene>
    <name evidence="5" type="ORF">NK662_14540</name>
</gene>
<sequence>MKKVDRRILKSQEAIKKACIELLNEKGFDKMTIQDISDRANVNRRTIYLHYSDKFDLLDKMIEEHIIHLRQMFESLLETDIITAGQTFFEYFESHYLFFSTMMVGGGAPYFRAQYLELSVELLKTEVDVSEGKNQGLDKNIILRFVAAAYVEIVEWWLKEGMPHPPRVMAEQLGELVERIL</sequence>
<dbReference type="AlphaFoldDB" id="A0AA42BQU5"/>
<dbReference type="Gene3D" id="1.10.357.10">
    <property type="entry name" value="Tetracycline Repressor, domain 2"/>
    <property type="match status" value="1"/>
</dbReference>
<accession>A0AA42BQU5</accession>
<feature type="domain" description="HTH tetR-type" evidence="4">
    <location>
        <begin position="9"/>
        <end position="69"/>
    </location>
</feature>
<protein>
    <submittedName>
        <fullName evidence="5">TetR/AcrR family transcriptional regulator</fullName>
    </submittedName>
</protein>
<evidence type="ECO:0000256" key="3">
    <source>
        <dbReference type="PROSITE-ProRule" id="PRU00335"/>
    </source>
</evidence>
<dbReference type="InterPro" id="IPR050624">
    <property type="entry name" value="HTH-type_Tx_Regulator"/>
</dbReference>
<evidence type="ECO:0000256" key="1">
    <source>
        <dbReference type="ARBA" id="ARBA00022491"/>
    </source>
</evidence>
<dbReference type="SUPFAM" id="SSF46689">
    <property type="entry name" value="Homeodomain-like"/>
    <property type="match status" value="1"/>
</dbReference>
<evidence type="ECO:0000256" key="2">
    <source>
        <dbReference type="ARBA" id="ARBA00023125"/>
    </source>
</evidence>
<name>A0AA42BQU5_9BACI</name>
<comment type="caution">
    <text evidence="5">The sequence shown here is derived from an EMBL/GenBank/DDBJ whole genome shotgun (WGS) entry which is preliminary data.</text>
</comment>
<dbReference type="RefSeq" id="WP_254759666.1">
    <property type="nucleotide sequence ID" value="NZ_JANCLT010000007.1"/>
</dbReference>
<dbReference type="EMBL" id="JANCLT010000007">
    <property type="protein sequence ID" value="MCP8969746.1"/>
    <property type="molecule type" value="Genomic_DNA"/>
</dbReference>
<evidence type="ECO:0000313" key="6">
    <source>
        <dbReference type="Proteomes" id="UP001156102"/>
    </source>
</evidence>
<dbReference type="InterPro" id="IPR039532">
    <property type="entry name" value="TetR_C_Firmicutes"/>
</dbReference>
<dbReference type="PROSITE" id="PS50977">
    <property type="entry name" value="HTH_TETR_2"/>
    <property type="match status" value="1"/>
</dbReference>
<dbReference type="GO" id="GO:0003677">
    <property type="term" value="F:DNA binding"/>
    <property type="evidence" value="ECO:0007669"/>
    <property type="project" value="UniProtKB-UniRule"/>
</dbReference>
<proteinExistence type="predicted"/>
<dbReference type="Pfam" id="PF00440">
    <property type="entry name" value="TetR_N"/>
    <property type="match status" value="1"/>
</dbReference>
<dbReference type="PANTHER" id="PTHR43479">
    <property type="entry name" value="ACREF/ENVCD OPERON REPRESSOR-RELATED"/>
    <property type="match status" value="1"/>
</dbReference>
<dbReference type="InterPro" id="IPR001647">
    <property type="entry name" value="HTH_TetR"/>
</dbReference>
<evidence type="ECO:0000259" key="4">
    <source>
        <dbReference type="PROSITE" id="PS50977"/>
    </source>
</evidence>
<dbReference type="PANTHER" id="PTHR43479:SF7">
    <property type="entry name" value="TETR-FAMILY TRANSCRIPTIONAL REGULATOR"/>
    <property type="match status" value="1"/>
</dbReference>
<dbReference type="Proteomes" id="UP001156102">
    <property type="component" value="Unassembled WGS sequence"/>
</dbReference>
<keyword evidence="1" id="KW-0678">Repressor</keyword>
<organism evidence="5 6">
    <name type="scientific">Ectobacillus ponti</name>
    <dbReference type="NCBI Taxonomy" id="2961894"/>
    <lineage>
        <taxon>Bacteria</taxon>
        <taxon>Bacillati</taxon>
        <taxon>Bacillota</taxon>
        <taxon>Bacilli</taxon>
        <taxon>Bacillales</taxon>
        <taxon>Bacillaceae</taxon>
        <taxon>Ectobacillus</taxon>
    </lineage>
</organism>
<dbReference type="Pfam" id="PF14278">
    <property type="entry name" value="TetR_C_8"/>
    <property type="match status" value="1"/>
</dbReference>
<keyword evidence="2 3" id="KW-0238">DNA-binding</keyword>